<name>A0A2N6VM45_9MICO</name>
<protein>
    <submittedName>
        <fullName evidence="7">Anchored repeat-type ABC transporter ATP-binding subunit</fullName>
    </submittedName>
    <submittedName>
        <fullName evidence="6">Manganese/iron transport system ATP-binding protein</fullName>
    </submittedName>
</protein>
<comment type="similarity">
    <text evidence="1">Belongs to the ABC transporter superfamily.</text>
</comment>
<evidence type="ECO:0000313" key="8">
    <source>
        <dbReference type="Proteomes" id="UP000235598"/>
    </source>
</evidence>
<dbReference type="Pfam" id="PF00005">
    <property type="entry name" value="ABC_tran"/>
    <property type="match status" value="1"/>
</dbReference>
<evidence type="ECO:0000256" key="4">
    <source>
        <dbReference type="ARBA" id="ARBA00022840"/>
    </source>
</evidence>
<accession>A0A2N6VM45</accession>
<dbReference type="Proteomes" id="UP000809290">
    <property type="component" value="Unassembled WGS sequence"/>
</dbReference>
<proteinExistence type="inferred from homology"/>
<dbReference type="InterPro" id="IPR027417">
    <property type="entry name" value="P-loop_NTPase"/>
</dbReference>
<reference evidence="6 9" key="2">
    <citation type="submission" date="2021-01" db="EMBL/GenBank/DDBJ databases">
        <title>Sequencing the genomes of 1000 actinobacteria strains.</title>
        <authorList>
            <person name="Klenk H.-P."/>
        </authorList>
    </citation>
    <scope>NUCLEOTIDE SEQUENCE [LARGE SCALE GENOMIC DNA]</scope>
    <source>
        <strain evidence="6 9">DSM 13657</strain>
    </source>
</reference>
<dbReference type="PANTHER" id="PTHR42734:SF17">
    <property type="entry name" value="METAL TRANSPORT SYSTEM ATP-BINDING PROTEIN TM_0124-RELATED"/>
    <property type="match status" value="1"/>
</dbReference>
<dbReference type="Gene3D" id="3.40.50.300">
    <property type="entry name" value="P-loop containing nucleotide triphosphate hydrolases"/>
    <property type="match status" value="1"/>
</dbReference>
<organism evidence="7 8">
    <name type="scientific">Brevibacterium paucivorans</name>
    <dbReference type="NCBI Taxonomy" id="170994"/>
    <lineage>
        <taxon>Bacteria</taxon>
        <taxon>Bacillati</taxon>
        <taxon>Actinomycetota</taxon>
        <taxon>Actinomycetes</taxon>
        <taxon>Micrococcales</taxon>
        <taxon>Brevibacteriaceae</taxon>
        <taxon>Brevibacterium</taxon>
    </lineage>
</organism>
<evidence type="ECO:0000313" key="7">
    <source>
        <dbReference type="EMBL" id="PMD05205.1"/>
    </source>
</evidence>
<dbReference type="GO" id="GO:0016887">
    <property type="term" value="F:ATP hydrolysis activity"/>
    <property type="evidence" value="ECO:0007669"/>
    <property type="project" value="InterPro"/>
</dbReference>
<dbReference type="PROSITE" id="PS00211">
    <property type="entry name" value="ABC_TRANSPORTER_1"/>
    <property type="match status" value="1"/>
</dbReference>
<dbReference type="OrthoDB" id="5296765at2"/>
<keyword evidence="3" id="KW-0547">Nucleotide-binding</keyword>
<feature type="domain" description="ABC transporter" evidence="5">
    <location>
        <begin position="10"/>
        <end position="233"/>
    </location>
</feature>
<dbReference type="InterPro" id="IPR022508">
    <property type="entry name" value="ABC_trspt_anch-rpt_ATP-bd"/>
</dbReference>
<dbReference type="EMBL" id="JAFBCP010000001">
    <property type="protein sequence ID" value="MBM7815980.1"/>
    <property type="molecule type" value="Genomic_DNA"/>
</dbReference>
<dbReference type="InterPro" id="IPR003593">
    <property type="entry name" value="AAA+_ATPase"/>
</dbReference>
<dbReference type="NCBIfam" id="TIGR03771">
    <property type="entry name" value="anch_rpt_ABC"/>
    <property type="match status" value="1"/>
</dbReference>
<dbReference type="RefSeq" id="WP_102239146.1">
    <property type="nucleotide sequence ID" value="NZ_JAFBCP010000001.1"/>
</dbReference>
<evidence type="ECO:0000256" key="2">
    <source>
        <dbReference type="ARBA" id="ARBA00022448"/>
    </source>
</evidence>
<evidence type="ECO:0000313" key="6">
    <source>
        <dbReference type="EMBL" id="MBM7815980.1"/>
    </source>
</evidence>
<gene>
    <name evidence="7" type="ORF">CJ199_08980</name>
    <name evidence="6" type="ORF">JOE56_000674</name>
</gene>
<dbReference type="EMBL" id="PNHK01000003">
    <property type="protein sequence ID" value="PMD05205.1"/>
    <property type="molecule type" value="Genomic_DNA"/>
</dbReference>
<dbReference type="CDD" id="cd03235">
    <property type="entry name" value="ABC_Metallic_Cations"/>
    <property type="match status" value="1"/>
</dbReference>
<keyword evidence="2" id="KW-0813">Transport</keyword>
<keyword evidence="9" id="KW-1185">Reference proteome</keyword>
<dbReference type="GO" id="GO:0005524">
    <property type="term" value="F:ATP binding"/>
    <property type="evidence" value="ECO:0007669"/>
    <property type="project" value="UniProtKB-KW"/>
</dbReference>
<dbReference type="PROSITE" id="PS50893">
    <property type="entry name" value="ABC_TRANSPORTER_2"/>
    <property type="match status" value="1"/>
</dbReference>
<dbReference type="InterPro" id="IPR017871">
    <property type="entry name" value="ABC_transporter-like_CS"/>
</dbReference>
<evidence type="ECO:0000256" key="1">
    <source>
        <dbReference type="ARBA" id="ARBA00005417"/>
    </source>
</evidence>
<dbReference type="InterPro" id="IPR003439">
    <property type="entry name" value="ABC_transporter-like_ATP-bd"/>
</dbReference>
<dbReference type="Proteomes" id="UP000235598">
    <property type="component" value="Unassembled WGS sequence"/>
</dbReference>
<dbReference type="AlphaFoldDB" id="A0A2N6VM45"/>
<evidence type="ECO:0000259" key="5">
    <source>
        <dbReference type="PROSITE" id="PS50893"/>
    </source>
</evidence>
<dbReference type="SUPFAM" id="SSF52540">
    <property type="entry name" value="P-loop containing nucleoside triphosphate hydrolases"/>
    <property type="match status" value="1"/>
</dbReference>
<reference evidence="7 8" key="1">
    <citation type="submission" date="2017-09" db="EMBL/GenBank/DDBJ databases">
        <title>Bacterial strain isolated from the female urinary microbiota.</title>
        <authorList>
            <person name="Thomas-White K."/>
            <person name="Kumar N."/>
            <person name="Forster S."/>
            <person name="Putonti C."/>
            <person name="Lawley T."/>
            <person name="Wolfe A.J."/>
        </authorList>
    </citation>
    <scope>NUCLEOTIDE SEQUENCE [LARGE SCALE GENOMIC DNA]</scope>
    <source>
        <strain evidence="7 8">UMB1301</strain>
    </source>
</reference>
<keyword evidence="4 7" id="KW-0067">ATP-binding</keyword>
<sequence length="245" mass="26609">MSAHDTTTVLDVRDLCTKLGGRSVLENLNLEISAGSFVGLVGPNGAGKTTLLRSILGLIPCRGKVTLQAEVGVGYVPQKHEFAWDFPISVEDTVLTGKRFKLWQRPTVEDYKAVNNALKQVHLSEVKDRPVAELSGGQKQRVLVARALVSHPQLLVLDEPFTGVDVPTQELLTDLFISLAKEGTVVLMATHDLVAAMHTCTHIAMLKGNIRAYDSPHNLTDPQLWCDVFSLKPQSPLLTALGVSA</sequence>
<comment type="caution">
    <text evidence="7">The sequence shown here is derived from an EMBL/GenBank/DDBJ whole genome shotgun (WGS) entry which is preliminary data.</text>
</comment>
<evidence type="ECO:0000313" key="9">
    <source>
        <dbReference type="Proteomes" id="UP000809290"/>
    </source>
</evidence>
<evidence type="ECO:0000256" key="3">
    <source>
        <dbReference type="ARBA" id="ARBA00022741"/>
    </source>
</evidence>
<dbReference type="PANTHER" id="PTHR42734">
    <property type="entry name" value="METAL TRANSPORT SYSTEM ATP-BINDING PROTEIN TM_0124-RELATED"/>
    <property type="match status" value="1"/>
</dbReference>
<dbReference type="SMART" id="SM00382">
    <property type="entry name" value="AAA"/>
    <property type="match status" value="1"/>
</dbReference>
<dbReference type="InterPro" id="IPR050153">
    <property type="entry name" value="Metal_Ion_Import_ABC"/>
</dbReference>